<dbReference type="EMBL" id="CP002049">
    <property type="protein sequence ID" value="ADI15704.1"/>
    <property type="molecule type" value="Genomic_DNA"/>
</dbReference>
<dbReference type="eggNOG" id="COG0299">
    <property type="taxonomic scope" value="Bacteria"/>
</dbReference>
<sequence length="207" mass="22291">MVFPLGRPARLAVLASGRGSNLRALAAAFPPGDPLGSVVLVLSNRRDAPVLALARDLGIEARFIPFGADRARFEREATAQLTAAGIDLVLLAGFMRVLSPAFTARYAGRLVNIHPSLLPRFPGLHAQRQALEAGARESGCTVHFVDAGVDTGPVILQRRVPVLPDDTEERLAARILAQEHRAYPEAVRRVLLGEARFEAPQNQEATP</sequence>
<evidence type="ECO:0000313" key="8">
    <source>
        <dbReference type="EMBL" id="ADI15704.1"/>
    </source>
</evidence>
<evidence type="ECO:0000256" key="2">
    <source>
        <dbReference type="ARBA" id="ARBA00022679"/>
    </source>
</evidence>
<evidence type="ECO:0000313" key="9">
    <source>
        <dbReference type="Proteomes" id="UP000000379"/>
    </source>
</evidence>
<dbReference type="GO" id="GO:0004644">
    <property type="term" value="F:phosphoribosylglycinamide formyltransferase activity"/>
    <property type="evidence" value="ECO:0007669"/>
    <property type="project" value="UniProtKB-UniRule"/>
</dbReference>
<name>D7CUB9_TRURR</name>
<dbReference type="PROSITE" id="PS00373">
    <property type="entry name" value="GART"/>
    <property type="match status" value="1"/>
</dbReference>
<protein>
    <recommendedName>
        <fullName evidence="6">Phosphoribosylglycinamide formyltransferase</fullName>
        <ecNumber evidence="6">2.1.2.2</ecNumber>
    </recommendedName>
    <alternativeName>
        <fullName evidence="6">5'-phosphoribosylglycinamide transformylase</fullName>
    </alternativeName>
    <alternativeName>
        <fullName evidence="6">GAR transformylase</fullName>
        <shortName evidence="6">GART</shortName>
    </alternativeName>
</protein>
<dbReference type="Gene3D" id="3.40.50.170">
    <property type="entry name" value="Formyl transferase, N-terminal domain"/>
    <property type="match status" value="1"/>
</dbReference>
<comment type="caution">
    <text evidence="6">Lacks conserved residue(s) required for the propagation of feature annotation.</text>
</comment>
<dbReference type="HOGENOM" id="CLU_038395_1_0_0"/>
<dbReference type="GO" id="GO:0006189">
    <property type="term" value="P:'de novo' IMP biosynthetic process"/>
    <property type="evidence" value="ECO:0007669"/>
    <property type="project" value="UniProtKB-UniRule"/>
</dbReference>
<evidence type="ECO:0000256" key="6">
    <source>
        <dbReference type="HAMAP-Rule" id="MF_01930"/>
    </source>
</evidence>
<dbReference type="SUPFAM" id="SSF53328">
    <property type="entry name" value="Formyltransferase"/>
    <property type="match status" value="1"/>
</dbReference>
<feature type="binding site" evidence="6">
    <location>
        <position position="70"/>
    </location>
    <ligand>
        <name>(6R)-10-formyltetrahydrofolate</name>
        <dbReference type="ChEBI" id="CHEBI:195366"/>
    </ligand>
</feature>
<comment type="catalytic activity">
    <reaction evidence="5 6">
        <text>N(1)-(5-phospho-beta-D-ribosyl)glycinamide + (6R)-10-formyltetrahydrofolate = N(2)-formyl-N(1)-(5-phospho-beta-D-ribosyl)glycinamide + (6S)-5,6,7,8-tetrahydrofolate + H(+)</text>
        <dbReference type="Rhea" id="RHEA:15053"/>
        <dbReference type="ChEBI" id="CHEBI:15378"/>
        <dbReference type="ChEBI" id="CHEBI:57453"/>
        <dbReference type="ChEBI" id="CHEBI:143788"/>
        <dbReference type="ChEBI" id="CHEBI:147286"/>
        <dbReference type="ChEBI" id="CHEBI:195366"/>
        <dbReference type="EC" id="2.1.2.2"/>
    </reaction>
</comment>
<dbReference type="RefSeq" id="WP_013179065.1">
    <property type="nucleotide sequence ID" value="NC_014221.1"/>
</dbReference>
<comment type="similarity">
    <text evidence="4 6">Belongs to the GART family.</text>
</comment>
<dbReference type="KEGG" id="tra:Trad_2598"/>
<feature type="active site" description="Proton donor" evidence="6">
    <location>
        <position position="114"/>
    </location>
</feature>
<dbReference type="HAMAP" id="MF_01930">
    <property type="entry name" value="PurN"/>
    <property type="match status" value="1"/>
</dbReference>
<dbReference type="CDD" id="cd08645">
    <property type="entry name" value="FMT_core_GART"/>
    <property type="match status" value="1"/>
</dbReference>
<feature type="site" description="Raises pKa of active site His" evidence="6">
    <location>
        <position position="150"/>
    </location>
</feature>
<reference evidence="9" key="1">
    <citation type="submission" date="2010-05" db="EMBL/GenBank/DDBJ databases">
        <title>The complete genome of Truepera radiovictris DSM 17093.</title>
        <authorList>
            <consortium name="US DOE Joint Genome Institute (JGI-PGF)"/>
            <person name="Lucas S."/>
            <person name="Copeland A."/>
            <person name="Lapidus A."/>
            <person name="Glavina del Rio T."/>
            <person name="Dalin E."/>
            <person name="Tice H."/>
            <person name="Bruce D."/>
            <person name="Goodwin L."/>
            <person name="Pitluck S."/>
            <person name="Kyrpides N."/>
            <person name="Mavromatis K."/>
            <person name="Ovchinnikova G."/>
            <person name="Munk A.C."/>
            <person name="Detter J.C."/>
            <person name="Han C."/>
            <person name="Tapia R."/>
            <person name="Land M."/>
            <person name="Hauser L."/>
            <person name="Markowitz V."/>
            <person name="Cheng J.-F."/>
            <person name="Hugenholtz P."/>
            <person name="Woyke T."/>
            <person name="Wu D."/>
            <person name="Tindall B."/>
            <person name="Pomrenke H.G."/>
            <person name="Brambilla E."/>
            <person name="Klenk H.-P."/>
            <person name="Eisen J.A."/>
        </authorList>
    </citation>
    <scope>NUCLEOTIDE SEQUENCE [LARGE SCALE GENOMIC DNA]</scope>
    <source>
        <strain evidence="9">DSM 17093 / CIP 108686 / LMG 22925 / RQ-24</strain>
    </source>
</reference>
<dbReference type="AlphaFoldDB" id="D7CUB9"/>
<keyword evidence="3 6" id="KW-0658">Purine biosynthesis</keyword>
<dbReference type="Proteomes" id="UP000000379">
    <property type="component" value="Chromosome"/>
</dbReference>
<feature type="domain" description="Formyl transferase N-terminal" evidence="7">
    <location>
        <begin position="10"/>
        <end position="187"/>
    </location>
</feature>
<comment type="pathway">
    <text evidence="1 6">Purine metabolism; IMP biosynthesis via de novo pathway; N(2)-formyl-N(1)-(5-phospho-D-ribosyl)glycinamide from N(1)-(5-phospho-D-ribosyl)glycinamide (10-formyl THF route): step 1/1.</text>
</comment>
<comment type="function">
    <text evidence="6">Catalyzes the transfer of a formyl group from 10-formyltetrahydrofolate to 5-phospho-ribosyl-glycinamide (GAR), producing 5-phospho-ribosyl-N-formylglycinamide (FGAR) and tetrahydrofolate.</text>
</comment>
<dbReference type="EC" id="2.1.2.2" evidence="6"/>
<dbReference type="InterPro" id="IPR001555">
    <property type="entry name" value="GART_AS"/>
</dbReference>
<evidence type="ECO:0000259" key="7">
    <source>
        <dbReference type="Pfam" id="PF00551"/>
    </source>
</evidence>
<evidence type="ECO:0000256" key="5">
    <source>
        <dbReference type="ARBA" id="ARBA00047664"/>
    </source>
</evidence>
<gene>
    <name evidence="6" type="primary">purN</name>
    <name evidence="8" type="ordered locus">Trad_2598</name>
</gene>
<evidence type="ECO:0000256" key="1">
    <source>
        <dbReference type="ARBA" id="ARBA00005054"/>
    </source>
</evidence>
<evidence type="ECO:0000256" key="4">
    <source>
        <dbReference type="ARBA" id="ARBA00038440"/>
    </source>
</evidence>
<dbReference type="PANTHER" id="PTHR43369">
    <property type="entry name" value="PHOSPHORIBOSYLGLYCINAMIDE FORMYLTRANSFERASE"/>
    <property type="match status" value="1"/>
</dbReference>
<keyword evidence="9" id="KW-1185">Reference proteome</keyword>
<dbReference type="InterPro" id="IPR036477">
    <property type="entry name" value="Formyl_transf_N_sf"/>
</dbReference>
<dbReference type="Pfam" id="PF00551">
    <property type="entry name" value="Formyl_trans_N"/>
    <property type="match status" value="1"/>
</dbReference>
<dbReference type="InterPro" id="IPR002376">
    <property type="entry name" value="Formyl_transf_N"/>
</dbReference>
<dbReference type="InterPro" id="IPR004607">
    <property type="entry name" value="GART"/>
</dbReference>
<dbReference type="NCBIfam" id="TIGR00639">
    <property type="entry name" value="PurN"/>
    <property type="match status" value="1"/>
</dbReference>
<dbReference type="UniPathway" id="UPA00074">
    <property type="reaction ID" value="UER00126"/>
</dbReference>
<dbReference type="STRING" id="649638.Trad_2598"/>
<reference evidence="8 9" key="2">
    <citation type="journal article" date="2011" name="Stand. Genomic Sci.">
        <title>Complete genome sequence of Truepera radiovictrix type strain (RQ-24).</title>
        <authorList>
            <person name="Ivanova N."/>
            <person name="Rohde C."/>
            <person name="Munk C."/>
            <person name="Nolan M."/>
            <person name="Lucas S."/>
            <person name="Del Rio T.G."/>
            <person name="Tice H."/>
            <person name="Deshpande S."/>
            <person name="Cheng J.F."/>
            <person name="Tapia R."/>
            <person name="Han C."/>
            <person name="Goodwin L."/>
            <person name="Pitluck S."/>
            <person name="Liolios K."/>
            <person name="Mavromatis K."/>
            <person name="Mikhailova N."/>
            <person name="Pati A."/>
            <person name="Chen A."/>
            <person name="Palaniappan K."/>
            <person name="Land M."/>
            <person name="Hauser L."/>
            <person name="Chang Y.J."/>
            <person name="Jeffries C.D."/>
            <person name="Brambilla E."/>
            <person name="Rohde M."/>
            <person name="Goker M."/>
            <person name="Tindall B.J."/>
            <person name="Woyke T."/>
            <person name="Bristow J."/>
            <person name="Eisen J.A."/>
            <person name="Markowitz V."/>
            <person name="Hugenholtz P."/>
            <person name="Kyrpides N.C."/>
            <person name="Klenk H.P."/>
            <person name="Lapidus A."/>
        </authorList>
    </citation>
    <scope>NUCLEOTIDE SEQUENCE [LARGE SCALE GENOMIC DNA]</scope>
    <source>
        <strain evidence="9">DSM 17093 / CIP 108686 / LMG 22925 / RQ-24</strain>
    </source>
</reference>
<dbReference type="OrthoDB" id="9806170at2"/>
<dbReference type="PANTHER" id="PTHR43369:SF2">
    <property type="entry name" value="PHOSPHORIBOSYLGLYCINAMIDE FORMYLTRANSFERASE"/>
    <property type="match status" value="1"/>
</dbReference>
<evidence type="ECO:0000256" key="3">
    <source>
        <dbReference type="ARBA" id="ARBA00022755"/>
    </source>
</evidence>
<dbReference type="GO" id="GO:0005737">
    <property type="term" value="C:cytoplasm"/>
    <property type="evidence" value="ECO:0007669"/>
    <property type="project" value="TreeGrafter"/>
</dbReference>
<organism evidence="8 9">
    <name type="scientific">Truepera radiovictrix (strain DSM 17093 / CIP 108686 / LMG 22925 / RQ-24)</name>
    <dbReference type="NCBI Taxonomy" id="649638"/>
    <lineage>
        <taxon>Bacteria</taxon>
        <taxon>Thermotogati</taxon>
        <taxon>Deinococcota</taxon>
        <taxon>Deinococci</taxon>
        <taxon>Trueperales</taxon>
        <taxon>Trueperaceae</taxon>
        <taxon>Truepera</taxon>
    </lineage>
</organism>
<proteinExistence type="inferred from homology"/>
<keyword evidence="2 6" id="KW-0808">Transferase</keyword>
<accession>D7CUB9</accession>
<feature type="binding site" evidence="6">
    <location>
        <position position="112"/>
    </location>
    <ligand>
        <name>(6R)-10-formyltetrahydrofolate</name>
        <dbReference type="ChEBI" id="CHEBI:195366"/>
    </ligand>
</feature>
<feature type="binding site" evidence="6">
    <location>
        <begin position="19"/>
        <end position="21"/>
    </location>
    <ligand>
        <name>N(1)-(5-phospho-beta-D-ribosyl)glycinamide</name>
        <dbReference type="ChEBI" id="CHEBI:143788"/>
    </ligand>
</feature>